<feature type="DNA-binding region" description="H-T-H motif" evidence="4">
    <location>
        <begin position="35"/>
        <end position="54"/>
    </location>
</feature>
<dbReference type="InterPro" id="IPR049445">
    <property type="entry name" value="TetR_SbtR-like_C"/>
</dbReference>
<sequence length="197" mass="21331">MSNASTLPTRKDAARNRARLLKAALELFGTQTDVTLKDVARQAGVGVGTVYRHFPTKEDLLDALTSDQVTLAVDIAREAAAESDGWQGLTRFLEESMRLQVENGCLRCVVDTGEPFSPVIAEARETIASLVQQIVAKAQQQGTLNADLDATDINLMLLALVAVLDATRATSPDRYRHQLALLLDGMRAENRQAASIA</sequence>
<evidence type="ECO:0000256" key="2">
    <source>
        <dbReference type="ARBA" id="ARBA00023125"/>
    </source>
</evidence>
<reference evidence="6 7" key="1">
    <citation type="submission" date="2017-09" db="EMBL/GenBank/DDBJ databases">
        <authorList>
            <person name="Ehlers B."/>
            <person name="Leendertz F.H."/>
        </authorList>
    </citation>
    <scope>NUCLEOTIDE SEQUENCE [LARGE SCALE GENOMIC DNA]</scope>
    <source>
        <strain evidence="6 7">CGMCC 4.6857</strain>
    </source>
</reference>
<gene>
    <name evidence="6" type="ORF">SAMN05421748_105228</name>
</gene>
<feature type="domain" description="HTH tetR-type" evidence="5">
    <location>
        <begin position="14"/>
        <end position="72"/>
    </location>
</feature>
<accession>A0A285HSA3</accession>
<keyword evidence="7" id="KW-1185">Reference proteome</keyword>
<dbReference type="PROSITE" id="PS50977">
    <property type="entry name" value="HTH_TETR_2"/>
    <property type="match status" value="1"/>
</dbReference>
<name>A0A285HSA3_9ACTN</name>
<keyword evidence="2 4" id="KW-0238">DNA-binding</keyword>
<dbReference type="SUPFAM" id="SSF48498">
    <property type="entry name" value="Tetracyclin repressor-like, C-terminal domain"/>
    <property type="match status" value="1"/>
</dbReference>
<organism evidence="6 7">
    <name type="scientific">Paractinoplanes atraurantiacus</name>
    <dbReference type="NCBI Taxonomy" id="1036182"/>
    <lineage>
        <taxon>Bacteria</taxon>
        <taxon>Bacillati</taxon>
        <taxon>Actinomycetota</taxon>
        <taxon>Actinomycetes</taxon>
        <taxon>Micromonosporales</taxon>
        <taxon>Micromonosporaceae</taxon>
        <taxon>Paractinoplanes</taxon>
    </lineage>
</organism>
<dbReference type="Proteomes" id="UP000219612">
    <property type="component" value="Unassembled WGS sequence"/>
</dbReference>
<dbReference type="GO" id="GO:0003700">
    <property type="term" value="F:DNA-binding transcription factor activity"/>
    <property type="evidence" value="ECO:0007669"/>
    <property type="project" value="TreeGrafter"/>
</dbReference>
<keyword evidence="3" id="KW-0804">Transcription</keyword>
<dbReference type="Pfam" id="PF21597">
    <property type="entry name" value="TetR_C_43"/>
    <property type="match status" value="1"/>
</dbReference>
<dbReference type="PANTHER" id="PTHR30055:SF234">
    <property type="entry name" value="HTH-TYPE TRANSCRIPTIONAL REGULATOR BETI"/>
    <property type="match status" value="1"/>
</dbReference>
<dbReference type="InterPro" id="IPR009057">
    <property type="entry name" value="Homeodomain-like_sf"/>
</dbReference>
<dbReference type="InterPro" id="IPR036271">
    <property type="entry name" value="Tet_transcr_reg_TetR-rel_C_sf"/>
</dbReference>
<evidence type="ECO:0000256" key="3">
    <source>
        <dbReference type="ARBA" id="ARBA00023163"/>
    </source>
</evidence>
<proteinExistence type="predicted"/>
<dbReference type="Gene3D" id="1.10.357.10">
    <property type="entry name" value="Tetracycline Repressor, domain 2"/>
    <property type="match status" value="1"/>
</dbReference>
<dbReference type="InterPro" id="IPR001647">
    <property type="entry name" value="HTH_TetR"/>
</dbReference>
<dbReference type="AlphaFoldDB" id="A0A285HSA3"/>
<dbReference type="PANTHER" id="PTHR30055">
    <property type="entry name" value="HTH-TYPE TRANSCRIPTIONAL REGULATOR RUTR"/>
    <property type="match status" value="1"/>
</dbReference>
<dbReference type="SUPFAM" id="SSF46689">
    <property type="entry name" value="Homeodomain-like"/>
    <property type="match status" value="1"/>
</dbReference>
<evidence type="ECO:0000313" key="7">
    <source>
        <dbReference type="Proteomes" id="UP000219612"/>
    </source>
</evidence>
<dbReference type="GO" id="GO:0000976">
    <property type="term" value="F:transcription cis-regulatory region binding"/>
    <property type="evidence" value="ECO:0007669"/>
    <property type="project" value="TreeGrafter"/>
</dbReference>
<dbReference type="Pfam" id="PF00440">
    <property type="entry name" value="TetR_N"/>
    <property type="match status" value="1"/>
</dbReference>
<dbReference type="InterPro" id="IPR050109">
    <property type="entry name" value="HTH-type_TetR-like_transc_reg"/>
</dbReference>
<protein>
    <submittedName>
        <fullName evidence="6">DNA-binding transcriptional regulator, AcrR family</fullName>
    </submittedName>
</protein>
<evidence type="ECO:0000313" key="6">
    <source>
        <dbReference type="EMBL" id="SNY38483.1"/>
    </source>
</evidence>
<dbReference type="EMBL" id="OBDY01000005">
    <property type="protein sequence ID" value="SNY38483.1"/>
    <property type="molecule type" value="Genomic_DNA"/>
</dbReference>
<keyword evidence="1" id="KW-0805">Transcription regulation</keyword>
<dbReference type="RefSeq" id="WP_179855180.1">
    <property type="nucleotide sequence ID" value="NZ_OBDY01000005.1"/>
</dbReference>
<evidence type="ECO:0000259" key="5">
    <source>
        <dbReference type="PROSITE" id="PS50977"/>
    </source>
</evidence>
<evidence type="ECO:0000256" key="4">
    <source>
        <dbReference type="PROSITE-ProRule" id="PRU00335"/>
    </source>
</evidence>
<evidence type="ECO:0000256" key="1">
    <source>
        <dbReference type="ARBA" id="ARBA00023015"/>
    </source>
</evidence>